<feature type="compositionally biased region" description="Basic and acidic residues" evidence="1">
    <location>
        <begin position="42"/>
        <end position="54"/>
    </location>
</feature>
<proteinExistence type="predicted"/>
<organism evidence="2 3">
    <name type="scientific">Silvanigrella paludirubra</name>
    <dbReference type="NCBI Taxonomy" id="2499159"/>
    <lineage>
        <taxon>Bacteria</taxon>
        <taxon>Pseudomonadati</taxon>
        <taxon>Bdellovibrionota</taxon>
        <taxon>Oligoflexia</taxon>
        <taxon>Silvanigrellales</taxon>
        <taxon>Silvanigrellaceae</taxon>
        <taxon>Silvanigrella</taxon>
    </lineage>
</organism>
<protein>
    <recommendedName>
        <fullName evidence="4">Lipoprotein</fullName>
    </recommendedName>
</protein>
<feature type="region of interest" description="Disordered" evidence="1">
    <location>
        <begin position="26"/>
        <end position="64"/>
    </location>
</feature>
<dbReference type="Proteomes" id="UP000437748">
    <property type="component" value="Unassembled WGS sequence"/>
</dbReference>
<dbReference type="PROSITE" id="PS51257">
    <property type="entry name" value="PROKAR_LIPOPROTEIN"/>
    <property type="match status" value="1"/>
</dbReference>
<reference evidence="2 3" key="1">
    <citation type="submission" date="2019-10" db="EMBL/GenBank/DDBJ databases">
        <title>New species of Slilvanegrellaceae.</title>
        <authorList>
            <person name="Pitt A."/>
            <person name="Hahn M.W."/>
        </authorList>
    </citation>
    <scope>NUCLEOTIDE SEQUENCE [LARGE SCALE GENOMIC DNA]</scope>
    <source>
        <strain evidence="2 3">SP-Ram-0.45-NSY-1</strain>
    </source>
</reference>
<evidence type="ECO:0008006" key="4">
    <source>
        <dbReference type="Google" id="ProtNLM"/>
    </source>
</evidence>
<evidence type="ECO:0000256" key="1">
    <source>
        <dbReference type="SAM" id="MobiDB-lite"/>
    </source>
</evidence>
<dbReference type="AlphaFoldDB" id="A0A6N6VPF4"/>
<sequence>MKNKNILSMISVFSIFLISACGNKKLSKSDTNEENNISENRNMNEKIDLKKGDDTSSGEGGIKDIKLPETFENPSVLFNALKYTEEQSRFCRLYYDKNIRDVLRYQLNVLYTKDINNADTGKSAAVSSILIATMGTFIGAIDDEGCEKDPSNYVKTVYEYVVKTSKMLKQ</sequence>
<dbReference type="RefSeq" id="WP_153421465.1">
    <property type="nucleotide sequence ID" value="NZ_WFLM01000005.1"/>
</dbReference>
<accession>A0A6N6VPF4</accession>
<name>A0A6N6VPF4_9BACT</name>
<comment type="caution">
    <text evidence="2">The sequence shown here is derived from an EMBL/GenBank/DDBJ whole genome shotgun (WGS) entry which is preliminary data.</text>
</comment>
<keyword evidence="3" id="KW-1185">Reference proteome</keyword>
<evidence type="ECO:0000313" key="3">
    <source>
        <dbReference type="Proteomes" id="UP000437748"/>
    </source>
</evidence>
<evidence type="ECO:0000313" key="2">
    <source>
        <dbReference type="EMBL" id="KAB8037048.1"/>
    </source>
</evidence>
<dbReference type="EMBL" id="WFLM01000005">
    <property type="protein sequence ID" value="KAB8037048.1"/>
    <property type="molecule type" value="Genomic_DNA"/>
</dbReference>
<gene>
    <name evidence="2" type="ORF">GCL60_14545</name>
</gene>